<dbReference type="PROSITE" id="PS50076">
    <property type="entry name" value="DNAJ_2"/>
    <property type="match status" value="1"/>
</dbReference>
<dbReference type="CDD" id="cd06257">
    <property type="entry name" value="DnaJ"/>
    <property type="match status" value="1"/>
</dbReference>
<evidence type="ECO:0000256" key="6">
    <source>
        <dbReference type="ARBA" id="ARBA00072890"/>
    </source>
</evidence>
<dbReference type="Gene3D" id="2.60.260.20">
    <property type="entry name" value="Urease metallochaperone UreE, N-terminal domain"/>
    <property type="match status" value="2"/>
</dbReference>
<dbReference type="PRINTS" id="PR00625">
    <property type="entry name" value="JDOMAIN"/>
</dbReference>
<keyword evidence="5" id="KW-0143">Chaperone</keyword>
<protein>
    <recommendedName>
        <fullName evidence="6">DnaJ homolog 1, mitochondrial</fullName>
    </recommendedName>
</protein>
<dbReference type="GO" id="GO:0005524">
    <property type="term" value="F:ATP binding"/>
    <property type="evidence" value="ECO:0007669"/>
    <property type="project" value="InterPro"/>
</dbReference>
<reference evidence="12" key="1">
    <citation type="journal article" date="2023" name="PhytoFront">
        <title>Draft Genome Resources of Seven Strains of Tilletia horrida, Causal Agent of Kernel Smut of Rice.</title>
        <authorList>
            <person name="Khanal S."/>
            <person name="Antony Babu S."/>
            <person name="Zhou X.G."/>
        </authorList>
    </citation>
    <scope>NUCLEOTIDE SEQUENCE</scope>
    <source>
        <strain evidence="12">TX6</strain>
    </source>
</reference>
<dbReference type="SUPFAM" id="SSF49493">
    <property type="entry name" value="HSP40/DnaJ peptide-binding domain"/>
    <property type="match status" value="2"/>
</dbReference>
<feature type="domain" description="CR-type" evidence="11">
    <location>
        <begin position="303"/>
        <end position="384"/>
    </location>
</feature>
<dbReference type="Gene3D" id="2.10.230.10">
    <property type="entry name" value="Heat shock protein DnaJ, cysteine-rich domain"/>
    <property type="match status" value="1"/>
</dbReference>
<dbReference type="GO" id="GO:0042026">
    <property type="term" value="P:protein refolding"/>
    <property type="evidence" value="ECO:0007669"/>
    <property type="project" value="TreeGrafter"/>
</dbReference>
<dbReference type="PROSITE" id="PS51188">
    <property type="entry name" value="ZF_CR"/>
    <property type="match status" value="1"/>
</dbReference>
<dbReference type="CDD" id="cd10719">
    <property type="entry name" value="DnaJ_zf"/>
    <property type="match status" value="1"/>
</dbReference>
<feature type="compositionally biased region" description="Polar residues" evidence="8">
    <location>
        <begin position="46"/>
        <end position="57"/>
    </location>
</feature>
<dbReference type="PANTHER" id="PTHR43096:SF52">
    <property type="entry name" value="DNAJ HOMOLOG 1, MITOCHONDRIAL-RELATED"/>
    <property type="match status" value="1"/>
</dbReference>
<feature type="compositionally biased region" description="Polar residues" evidence="8">
    <location>
        <begin position="22"/>
        <end position="31"/>
    </location>
</feature>
<keyword evidence="1 7" id="KW-0479">Metal-binding</keyword>
<dbReference type="PROSITE" id="PS00636">
    <property type="entry name" value="DNAJ_1"/>
    <property type="match status" value="1"/>
</dbReference>
<dbReference type="PANTHER" id="PTHR43096">
    <property type="entry name" value="DNAJ HOMOLOG 1, MITOCHONDRIAL-RELATED"/>
    <property type="match status" value="1"/>
</dbReference>
<evidence type="ECO:0000256" key="7">
    <source>
        <dbReference type="PROSITE-ProRule" id="PRU00546"/>
    </source>
</evidence>
<feature type="compositionally biased region" description="Polar residues" evidence="8">
    <location>
        <begin position="826"/>
        <end position="843"/>
    </location>
</feature>
<feature type="region of interest" description="Disordered" evidence="8">
    <location>
        <begin position="13"/>
        <end position="149"/>
    </location>
</feature>
<feature type="transmembrane region" description="Helical" evidence="9">
    <location>
        <begin position="690"/>
        <end position="709"/>
    </location>
</feature>
<feature type="compositionally biased region" description="Low complexity" evidence="8">
    <location>
        <begin position="550"/>
        <end position="578"/>
    </location>
</feature>
<dbReference type="InterPro" id="IPR036410">
    <property type="entry name" value="HSP_DnaJ_Cys-rich_dom_sf"/>
</dbReference>
<dbReference type="FunFam" id="2.10.230.10:FF:000001">
    <property type="entry name" value="DnaJ subfamily A member 2"/>
    <property type="match status" value="1"/>
</dbReference>
<feature type="compositionally biased region" description="Polar residues" evidence="8">
    <location>
        <begin position="597"/>
        <end position="611"/>
    </location>
</feature>
<keyword evidence="9" id="KW-0812">Transmembrane</keyword>
<dbReference type="SUPFAM" id="SSF57938">
    <property type="entry name" value="DnaJ/Hsp40 cysteine-rich domain"/>
    <property type="match status" value="1"/>
</dbReference>
<dbReference type="GO" id="GO:0008270">
    <property type="term" value="F:zinc ion binding"/>
    <property type="evidence" value="ECO:0007669"/>
    <property type="project" value="UniProtKB-KW"/>
</dbReference>
<feature type="region of interest" description="Disordered" evidence="8">
    <location>
        <begin position="711"/>
        <end position="843"/>
    </location>
</feature>
<dbReference type="Pfam" id="PF00684">
    <property type="entry name" value="DnaJ_CXXCXGXG"/>
    <property type="match status" value="1"/>
</dbReference>
<accession>A0AAN6GLB2</accession>
<evidence type="ECO:0000313" key="13">
    <source>
        <dbReference type="Proteomes" id="UP001176517"/>
    </source>
</evidence>
<dbReference type="InterPro" id="IPR001305">
    <property type="entry name" value="HSP_DnaJ_Cys-rich_dom"/>
</dbReference>
<gene>
    <name evidence="12" type="primary">MDJ1</name>
    <name evidence="12" type="ORF">OC846_005681</name>
</gene>
<evidence type="ECO:0000259" key="10">
    <source>
        <dbReference type="PROSITE" id="PS50076"/>
    </source>
</evidence>
<dbReference type="HAMAP" id="MF_01152">
    <property type="entry name" value="DnaJ"/>
    <property type="match status" value="1"/>
</dbReference>
<dbReference type="GO" id="GO:0031072">
    <property type="term" value="F:heat shock protein binding"/>
    <property type="evidence" value="ECO:0007669"/>
    <property type="project" value="InterPro"/>
</dbReference>
<feature type="region of interest" description="Disordered" evidence="8">
    <location>
        <begin position="530"/>
        <end position="687"/>
    </location>
</feature>
<evidence type="ECO:0000256" key="8">
    <source>
        <dbReference type="SAM" id="MobiDB-lite"/>
    </source>
</evidence>
<keyword evidence="3 7" id="KW-0863">Zinc-finger</keyword>
<dbReference type="InterPro" id="IPR018253">
    <property type="entry name" value="DnaJ_domain_CS"/>
</dbReference>
<dbReference type="InterPro" id="IPR002939">
    <property type="entry name" value="DnaJ_C"/>
</dbReference>
<keyword evidence="4 7" id="KW-0862">Zinc</keyword>
<feature type="compositionally biased region" description="Basic and acidic residues" evidence="8">
    <location>
        <begin position="661"/>
        <end position="675"/>
    </location>
</feature>
<evidence type="ECO:0000256" key="5">
    <source>
        <dbReference type="ARBA" id="ARBA00023186"/>
    </source>
</evidence>
<dbReference type="AlphaFoldDB" id="A0AAN6GLB2"/>
<comment type="caution">
    <text evidence="12">The sequence shown here is derived from an EMBL/GenBank/DDBJ whole genome shotgun (WGS) entry which is preliminary data.</text>
</comment>
<evidence type="ECO:0000256" key="2">
    <source>
        <dbReference type="ARBA" id="ARBA00022737"/>
    </source>
</evidence>
<dbReference type="InterPro" id="IPR012724">
    <property type="entry name" value="DnaJ"/>
</dbReference>
<sequence>MAVGSRSFAAVAAASSRVGSSLRPTTLSNRTSPAGPPSSAYSSVSTLQSFDGPSTSTNKEEAASSPLASSSSSTLRQPLHRRPFSTSAPGDSSASRRIARAAGTGTARQRPPSPTLSSSSGSASRRTFSTSAPARATPKDPYSTLGVKRDAKPKEIKAAYYDLAKKYHPDTNKDPKAKERFVEIQSAYDILSDEKKKAAFDQFGTTDGQPGFNPFGGGGSPFAGGGGGFGGFAGFGGAGPGGPGGGTDPFSAFEHIFGRFAGAGGGRGGGNPFGGGGAGFAGEMRGDDLETTVNISFEEACRGTTRTIQTNPIENCSPCGGSGMRKGAKKRSCSRCGGTGTQTFVIQGGFQMASRCPACSGTGATVDPSDACGTCGGGGRTRGRRTVEVKIPPGVDNGVKIRLDGQGDAPQPATQFETASGPPGNLYVRVNVQPSKIWRRQGSNLYYEAKVPFYTAVLGGKVRVPTLDGDVDVRVPSGTQVGEEMLLRGRGVPSVSRRGEKGDLLVAFDVTIPRFLTKSQRELLQRFVDDVEGRTPPPPPPPPPNPTPAPSSSSQQPSGSPDAPKQSAPDASKSSDTSPKPDSESEPKKPEPVSSSQAQARQTDPTASWGNQRRGPVNEPPHASKDNDDGKATSKPDEEQSRKQRAAAEGDSSQGDGEGEGGPRFRWEQFRRPAPDDPDPSSFEEKRQTGALVGLAFLGGIMILAGIGFSGAADIGGRSAAPYGYATNPADGTRRPLSIDEALDREVQRRRALQQQQQQQGVEGGAPGLANPTYGSPPMSLRSSSPAGEFAPEQTDGDRYGSEASWPPYPRAAQPMMGGDDAAESRWSSLRSDGSTPAPRSSF</sequence>
<keyword evidence="9" id="KW-1133">Transmembrane helix</keyword>
<feature type="compositionally biased region" description="Pro residues" evidence="8">
    <location>
        <begin position="535"/>
        <end position="549"/>
    </location>
</feature>
<dbReference type="GO" id="GO:0005737">
    <property type="term" value="C:cytoplasm"/>
    <property type="evidence" value="ECO:0007669"/>
    <property type="project" value="TreeGrafter"/>
</dbReference>
<keyword evidence="9" id="KW-0472">Membrane</keyword>
<dbReference type="Proteomes" id="UP001176517">
    <property type="component" value="Unassembled WGS sequence"/>
</dbReference>
<evidence type="ECO:0000256" key="1">
    <source>
        <dbReference type="ARBA" id="ARBA00022723"/>
    </source>
</evidence>
<dbReference type="InterPro" id="IPR001623">
    <property type="entry name" value="DnaJ_domain"/>
</dbReference>
<proteinExistence type="inferred from homology"/>
<feature type="compositionally biased region" description="Basic and acidic residues" evidence="8">
    <location>
        <begin position="732"/>
        <end position="749"/>
    </location>
</feature>
<feature type="zinc finger region" description="CR-type" evidence="7">
    <location>
        <begin position="303"/>
        <end position="384"/>
    </location>
</feature>
<feature type="domain" description="J" evidence="10">
    <location>
        <begin position="140"/>
        <end position="204"/>
    </location>
</feature>
<feature type="compositionally biased region" description="Basic and acidic residues" evidence="8">
    <location>
        <begin position="622"/>
        <end position="648"/>
    </location>
</feature>
<dbReference type="FunFam" id="2.60.260.20:FF:000005">
    <property type="entry name" value="Chaperone protein dnaJ 1, mitochondrial"/>
    <property type="match status" value="1"/>
</dbReference>
<dbReference type="SMART" id="SM00271">
    <property type="entry name" value="DnaJ"/>
    <property type="match status" value="1"/>
</dbReference>
<dbReference type="Pfam" id="PF01556">
    <property type="entry name" value="DnaJ_C"/>
    <property type="match status" value="1"/>
</dbReference>
<dbReference type="InterPro" id="IPR036869">
    <property type="entry name" value="J_dom_sf"/>
</dbReference>
<dbReference type="InterPro" id="IPR008971">
    <property type="entry name" value="HSP40/DnaJ_pept-bd"/>
</dbReference>
<feature type="compositionally biased region" description="Low complexity" evidence="8">
    <location>
        <begin position="92"/>
        <end position="136"/>
    </location>
</feature>
<evidence type="ECO:0000313" key="12">
    <source>
        <dbReference type="EMBL" id="KAK0545421.1"/>
    </source>
</evidence>
<dbReference type="GO" id="GO:0009408">
    <property type="term" value="P:response to heat"/>
    <property type="evidence" value="ECO:0007669"/>
    <property type="project" value="InterPro"/>
</dbReference>
<evidence type="ECO:0000256" key="3">
    <source>
        <dbReference type="ARBA" id="ARBA00022771"/>
    </source>
</evidence>
<evidence type="ECO:0000256" key="4">
    <source>
        <dbReference type="ARBA" id="ARBA00022833"/>
    </source>
</evidence>
<feature type="compositionally biased region" description="Basic and acidic residues" evidence="8">
    <location>
        <begin position="579"/>
        <end position="591"/>
    </location>
</feature>
<keyword evidence="13" id="KW-1185">Reference proteome</keyword>
<dbReference type="Gene3D" id="1.10.287.110">
    <property type="entry name" value="DnaJ domain"/>
    <property type="match status" value="1"/>
</dbReference>
<dbReference type="Pfam" id="PF00226">
    <property type="entry name" value="DnaJ"/>
    <property type="match status" value="1"/>
</dbReference>
<organism evidence="12 13">
    <name type="scientific">Tilletia horrida</name>
    <dbReference type="NCBI Taxonomy" id="155126"/>
    <lineage>
        <taxon>Eukaryota</taxon>
        <taxon>Fungi</taxon>
        <taxon>Dikarya</taxon>
        <taxon>Basidiomycota</taxon>
        <taxon>Ustilaginomycotina</taxon>
        <taxon>Exobasidiomycetes</taxon>
        <taxon>Tilletiales</taxon>
        <taxon>Tilletiaceae</taxon>
        <taxon>Tilletia</taxon>
    </lineage>
</organism>
<evidence type="ECO:0000256" key="9">
    <source>
        <dbReference type="SAM" id="Phobius"/>
    </source>
</evidence>
<keyword evidence="2" id="KW-0677">Repeat</keyword>
<dbReference type="GO" id="GO:0051082">
    <property type="term" value="F:unfolded protein binding"/>
    <property type="evidence" value="ECO:0007669"/>
    <property type="project" value="InterPro"/>
</dbReference>
<name>A0AAN6GLB2_9BASI</name>
<dbReference type="SUPFAM" id="SSF46565">
    <property type="entry name" value="Chaperone J-domain"/>
    <property type="match status" value="1"/>
</dbReference>
<dbReference type="CDD" id="cd10747">
    <property type="entry name" value="DnaJ_C"/>
    <property type="match status" value="1"/>
</dbReference>
<dbReference type="EMBL" id="JAPDMZ010000232">
    <property type="protein sequence ID" value="KAK0545421.1"/>
    <property type="molecule type" value="Genomic_DNA"/>
</dbReference>
<evidence type="ECO:0000259" key="11">
    <source>
        <dbReference type="PROSITE" id="PS51188"/>
    </source>
</evidence>
<feature type="compositionally biased region" description="Low complexity" evidence="8">
    <location>
        <begin position="63"/>
        <end position="73"/>
    </location>
</feature>